<dbReference type="InterPro" id="IPR002782">
    <property type="entry name" value="Mut7-C_RNAse_dom"/>
</dbReference>
<protein>
    <submittedName>
        <fullName evidence="3">Twitching motility protein PilT</fullName>
    </submittedName>
</protein>
<dbReference type="SUPFAM" id="SSF54285">
    <property type="entry name" value="MoaD/ThiS"/>
    <property type="match status" value="1"/>
</dbReference>
<proteinExistence type="predicted"/>
<dbReference type="InterPro" id="IPR027798">
    <property type="entry name" value="Ub_Mut7C"/>
</dbReference>
<evidence type="ECO:0000259" key="1">
    <source>
        <dbReference type="Pfam" id="PF01927"/>
    </source>
</evidence>
<comment type="caution">
    <text evidence="3">The sequence shown here is derived from an EMBL/GenBank/DDBJ whole genome shotgun (WGS) entry which is preliminary data.</text>
</comment>
<accession>A0A254TH91</accession>
<dbReference type="RefSeq" id="WP_088708808.1">
    <property type="nucleotide sequence ID" value="NZ_LSTO01000001.1"/>
</dbReference>
<keyword evidence="4" id="KW-1185">Reference proteome</keyword>
<evidence type="ECO:0000313" key="4">
    <source>
        <dbReference type="Proteomes" id="UP000197535"/>
    </source>
</evidence>
<dbReference type="Proteomes" id="UP000197535">
    <property type="component" value="Unassembled WGS sequence"/>
</dbReference>
<dbReference type="InterPro" id="IPR016155">
    <property type="entry name" value="Mopterin_synth/thiamin_S_b"/>
</dbReference>
<name>A0A254TH91_9BURK</name>
<dbReference type="AlphaFoldDB" id="A0A254TH91"/>
<dbReference type="EMBL" id="LSTO01000001">
    <property type="protein sequence ID" value="OWW21974.1"/>
    <property type="molecule type" value="Genomic_DNA"/>
</dbReference>
<dbReference type="PANTHER" id="PTHR39081">
    <property type="entry name" value="MUT7-C DOMAIN-CONTAINING PROTEIN"/>
    <property type="match status" value="1"/>
</dbReference>
<dbReference type="Pfam" id="PF14451">
    <property type="entry name" value="Ub-Mut7C"/>
    <property type="match status" value="1"/>
</dbReference>
<reference evidence="3 4" key="1">
    <citation type="submission" date="2016-02" db="EMBL/GenBank/DDBJ databases">
        <authorList>
            <person name="Wen L."/>
            <person name="He K."/>
            <person name="Yang H."/>
        </authorList>
    </citation>
    <scope>NUCLEOTIDE SEQUENCE [LARGE SCALE GENOMIC DNA]</scope>
    <source>
        <strain evidence="3 4">TSA40</strain>
    </source>
</reference>
<feature type="domain" description="Mut7-C RNAse" evidence="1">
    <location>
        <begin position="97"/>
        <end position="238"/>
    </location>
</feature>
<feature type="domain" description="Ubiquitin Mut7-C" evidence="2">
    <location>
        <begin position="1"/>
        <end position="80"/>
    </location>
</feature>
<sequence length="251" mass="28759">MASAHFRFYAELNNFLAPSHRQRTFIHPCSRDATVKHMIEALGVPHTEVELICIDGEPADFAYRLQGGERVSVYPAFSTIDITPTLRLRPEPGTQGRFIADAHLGQLAKSLRMLGFDVLYRNDYSDAEVARIAAVEDRIVLTRDRDLLIRKEIVRGCYLHALDNEAQIAEVMLRFRLAPHVREFSRCLTCNGELHAVDKQAVAHRVPQHSRQFYEHFFQCAGCEQVYWEGSHVARMRLRIAQMLRFAVKGP</sequence>
<evidence type="ECO:0000259" key="2">
    <source>
        <dbReference type="Pfam" id="PF14451"/>
    </source>
</evidence>
<dbReference type="PANTHER" id="PTHR39081:SF1">
    <property type="entry name" value="MUT7-C RNASE DOMAIN-CONTAINING PROTEIN"/>
    <property type="match status" value="1"/>
</dbReference>
<evidence type="ECO:0000313" key="3">
    <source>
        <dbReference type="EMBL" id="OWW21974.1"/>
    </source>
</evidence>
<gene>
    <name evidence="3" type="ORF">AYR66_23280</name>
</gene>
<dbReference type="Pfam" id="PF01927">
    <property type="entry name" value="Mut7-C"/>
    <property type="match status" value="1"/>
</dbReference>
<dbReference type="OrthoDB" id="9797655at2"/>
<organism evidence="3 4">
    <name type="scientific">Noviherbaspirillum denitrificans</name>
    <dbReference type="NCBI Taxonomy" id="1968433"/>
    <lineage>
        <taxon>Bacteria</taxon>
        <taxon>Pseudomonadati</taxon>
        <taxon>Pseudomonadota</taxon>
        <taxon>Betaproteobacteria</taxon>
        <taxon>Burkholderiales</taxon>
        <taxon>Oxalobacteraceae</taxon>
        <taxon>Noviherbaspirillum</taxon>
    </lineage>
</organism>